<accession>A0A9Y6J852</accession>
<dbReference type="SUPFAM" id="SSF54060">
    <property type="entry name" value="His-Me finger endonucleases"/>
    <property type="match status" value="1"/>
</dbReference>
<evidence type="ECO:0000259" key="1">
    <source>
        <dbReference type="SMART" id="SM00477"/>
    </source>
</evidence>
<reference evidence="4" key="1">
    <citation type="submission" date="2025-08" db="UniProtKB">
        <authorList>
            <consortium name="RefSeq"/>
        </authorList>
    </citation>
    <scope>IDENTIFICATION</scope>
</reference>
<evidence type="ECO:0000313" key="3">
    <source>
        <dbReference type="Proteomes" id="UP000695023"/>
    </source>
</evidence>
<dbReference type="PANTHER" id="PTHR21472">
    <property type="entry name" value="ENDONUCLEASE DOMAIN-CONTAINING 1 PROTEIN ENDOD1"/>
    <property type="match status" value="1"/>
</dbReference>
<dbReference type="SMART" id="SM00477">
    <property type="entry name" value="NUC"/>
    <property type="match status" value="1"/>
</dbReference>
<dbReference type="Pfam" id="PF01223">
    <property type="entry name" value="Endonuclease_NS"/>
    <property type="match status" value="1"/>
</dbReference>
<proteinExistence type="predicted"/>
<feature type="non-terminal residue" evidence="4">
    <location>
        <position position="266"/>
    </location>
</feature>
<name>A0A9Y6J852_9CICH</name>
<feature type="domain" description="ENPP1-3/EXOG-like endonuclease/phosphodiesterase" evidence="1">
    <location>
        <begin position="25"/>
        <end position="245"/>
    </location>
</feature>
<sequence length="266" mass="30254">MGILVGGNILDQNRYKLICQTFDDTRTFVTLYDTHNKIPVFSAAKFRGSTAGRPSHPWMIEPQLEDPTDVDNMRQADKNINYEHQAGDTDYNPYNQQGFDRGHLFPNSYACDLTEKKSTFTLTNVVPQNKRFNRGKWKKMELCVKKFLDENCINNNNKKEGFVVIGAKPSDSVSTDSSLLNNNKINIPSVLWSAFCCYSRSQNTWLAGAHWGNNRDDDLNYLETKTLGELHTTEGIDAFPGTRCPKDLTVPQLYSKCALKSKKSYK</sequence>
<evidence type="ECO:0000259" key="2">
    <source>
        <dbReference type="SMART" id="SM00892"/>
    </source>
</evidence>
<dbReference type="InterPro" id="IPR020821">
    <property type="entry name" value="ENPP1-3/EXOG-like_nuc-like"/>
</dbReference>
<dbReference type="GeneID" id="106456032"/>
<feature type="domain" description="DNA/RNA non-specific endonuclease/pyrophosphatase/phosphodiesterase" evidence="2">
    <location>
        <begin position="24"/>
        <end position="239"/>
    </location>
</feature>
<dbReference type="RefSeq" id="XP_013763571.1">
    <property type="nucleotide sequence ID" value="XM_013908117.1"/>
</dbReference>
<dbReference type="AlphaFoldDB" id="A0A9Y6J852"/>
<gene>
    <name evidence="4" type="primary">LOC106456032</name>
</gene>
<keyword evidence="3" id="KW-1185">Reference proteome</keyword>
<protein>
    <submittedName>
        <fullName evidence="4">Endonuclease domain-containing 1 protein-like</fullName>
    </submittedName>
</protein>
<dbReference type="GO" id="GO:0016787">
    <property type="term" value="F:hydrolase activity"/>
    <property type="evidence" value="ECO:0007669"/>
    <property type="project" value="InterPro"/>
</dbReference>
<evidence type="ECO:0000313" key="4">
    <source>
        <dbReference type="RefSeq" id="XP_013763571.1"/>
    </source>
</evidence>
<dbReference type="InterPro" id="IPR001604">
    <property type="entry name" value="Endo_G_ENPP1-like_dom"/>
</dbReference>
<dbReference type="InterPro" id="IPR044929">
    <property type="entry name" value="DNA/RNA_non-sp_Endonuclease_sf"/>
</dbReference>
<dbReference type="SMART" id="SM00892">
    <property type="entry name" value="Endonuclease_NS"/>
    <property type="match status" value="1"/>
</dbReference>
<dbReference type="PANTHER" id="PTHR21472:SF15">
    <property type="entry name" value="ENDONUCLEASE DOMAIN-CONTAINING 1 PROTEIN-RELATED"/>
    <property type="match status" value="1"/>
</dbReference>
<dbReference type="InterPro" id="IPR039015">
    <property type="entry name" value="ENDOD1"/>
</dbReference>
<dbReference type="InterPro" id="IPR044925">
    <property type="entry name" value="His-Me_finger_sf"/>
</dbReference>
<organism evidence="3 4">
    <name type="scientific">Pundamilia nyererei</name>
    <dbReference type="NCBI Taxonomy" id="303518"/>
    <lineage>
        <taxon>Eukaryota</taxon>
        <taxon>Metazoa</taxon>
        <taxon>Chordata</taxon>
        <taxon>Craniata</taxon>
        <taxon>Vertebrata</taxon>
        <taxon>Euteleostomi</taxon>
        <taxon>Actinopterygii</taxon>
        <taxon>Neopterygii</taxon>
        <taxon>Teleostei</taxon>
        <taxon>Neoteleostei</taxon>
        <taxon>Acanthomorphata</taxon>
        <taxon>Ovalentaria</taxon>
        <taxon>Cichlomorphae</taxon>
        <taxon>Cichliformes</taxon>
        <taxon>Cichlidae</taxon>
        <taxon>African cichlids</taxon>
        <taxon>Pseudocrenilabrinae</taxon>
        <taxon>Haplochromini</taxon>
        <taxon>Pundamilia</taxon>
    </lineage>
</organism>
<dbReference type="Gene3D" id="3.40.570.10">
    <property type="entry name" value="Extracellular Endonuclease, subunit A"/>
    <property type="match status" value="1"/>
</dbReference>
<dbReference type="GO" id="GO:0046872">
    <property type="term" value="F:metal ion binding"/>
    <property type="evidence" value="ECO:0007669"/>
    <property type="project" value="InterPro"/>
</dbReference>
<dbReference type="Proteomes" id="UP000695023">
    <property type="component" value="Unplaced"/>
</dbReference>
<dbReference type="GO" id="GO:0003676">
    <property type="term" value="F:nucleic acid binding"/>
    <property type="evidence" value="ECO:0007669"/>
    <property type="project" value="InterPro"/>
</dbReference>